<reference evidence="1 2" key="1">
    <citation type="submission" date="2022-07" db="EMBL/GenBank/DDBJ databases">
        <title>Photobacterium pectinilyticum sp. nov., a marine bacterium isolated from surface seawater of Qingdao offshore.</title>
        <authorList>
            <person name="Wang X."/>
        </authorList>
    </citation>
    <scope>NUCLEOTIDE SEQUENCE [LARGE SCALE GENOMIC DNA]</scope>
    <source>
        <strain evidence="1 2">ZSDE20</strain>
    </source>
</reference>
<dbReference type="Proteomes" id="UP001524460">
    <property type="component" value="Unassembled WGS sequence"/>
</dbReference>
<dbReference type="RefSeq" id="WP_255042279.1">
    <property type="nucleotide sequence ID" value="NZ_JANEYT010000018.1"/>
</dbReference>
<proteinExistence type="predicted"/>
<name>A0ABT1N1I3_9GAMM</name>
<accession>A0ABT1N1I3</accession>
<evidence type="ECO:0000313" key="2">
    <source>
        <dbReference type="Proteomes" id="UP001524460"/>
    </source>
</evidence>
<protein>
    <submittedName>
        <fullName evidence="1">Uncharacterized protein</fullName>
    </submittedName>
</protein>
<keyword evidence="2" id="KW-1185">Reference proteome</keyword>
<organism evidence="1 2">
    <name type="scientific">Photobacterium pectinilyticum</name>
    <dbReference type="NCBI Taxonomy" id="2906793"/>
    <lineage>
        <taxon>Bacteria</taxon>
        <taxon>Pseudomonadati</taxon>
        <taxon>Pseudomonadota</taxon>
        <taxon>Gammaproteobacteria</taxon>
        <taxon>Vibrionales</taxon>
        <taxon>Vibrionaceae</taxon>
        <taxon>Photobacterium</taxon>
    </lineage>
</organism>
<comment type="caution">
    <text evidence="1">The sequence shown here is derived from an EMBL/GenBank/DDBJ whole genome shotgun (WGS) entry which is preliminary data.</text>
</comment>
<gene>
    <name evidence="1" type="ORF">NHN17_10035</name>
</gene>
<sequence>MNTVKSAKMKSLPKFSLTSVFILGLVVVNVYQSMTINQLTNEVQQNINLIENMSVQSQPKIAILPFDTTLKRWNEVDPSGLTGINVVERAVDLYSNNGYLILDSKVVLGGRAWAEVINVLPEEATNAN</sequence>
<dbReference type="EMBL" id="JANEYT010000018">
    <property type="protein sequence ID" value="MCQ1058397.1"/>
    <property type="molecule type" value="Genomic_DNA"/>
</dbReference>
<evidence type="ECO:0000313" key="1">
    <source>
        <dbReference type="EMBL" id="MCQ1058397.1"/>
    </source>
</evidence>